<dbReference type="EMBL" id="KI913956">
    <property type="protein sequence ID" value="ETW05471.1"/>
    <property type="molecule type" value="Genomic_DNA"/>
</dbReference>
<dbReference type="STRING" id="157072.A0A024UGE4"/>
<sequence length="307" mass="34139">MEVHFLGTGPSTGVPSIRCLLSDKLCTVCRDAHTNVNSKNHRNNPSLLVRHNDRNVLIDCGKTFRDSVLRVFPAHKISHIDAVLLTHGHADACLGLDDLRELQVLQTTRCEETGELKKIATTPLLLHCHARTKAEVLPKFEYLMDKPLLPGATYRWTAKLDWALFEDFDTFTAAGITFTALPVLHGKGYICNGFEFGSEVGARFVYLSDLTEVTDATVVALTRSSVARPIDVLVIDALYLEDVHGAHMNYPQAMEVAKLLRPKKTYLIGMGDDFDYAQTNTVIRTEMLQNHGLDVEMSFDGLTVQLG</sequence>
<dbReference type="OrthoDB" id="341300at2759"/>
<accession>A0A024UGE4</accession>
<dbReference type="PANTHER" id="PTHR42663:SF6">
    <property type="entry name" value="HYDROLASE C777.06C-RELATED"/>
    <property type="match status" value="1"/>
</dbReference>
<organism evidence="2">
    <name type="scientific">Aphanomyces invadans</name>
    <dbReference type="NCBI Taxonomy" id="157072"/>
    <lineage>
        <taxon>Eukaryota</taxon>
        <taxon>Sar</taxon>
        <taxon>Stramenopiles</taxon>
        <taxon>Oomycota</taxon>
        <taxon>Saprolegniomycetes</taxon>
        <taxon>Saprolegniales</taxon>
        <taxon>Verrucalvaceae</taxon>
        <taxon>Aphanomyces</taxon>
    </lineage>
</organism>
<dbReference type="SUPFAM" id="SSF56281">
    <property type="entry name" value="Metallo-hydrolase/oxidoreductase"/>
    <property type="match status" value="1"/>
</dbReference>
<dbReference type="Gene3D" id="3.60.15.10">
    <property type="entry name" value="Ribonuclease Z/Hydroxyacylglutathione hydrolase-like"/>
    <property type="match status" value="1"/>
</dbReference>
<dbReference type="VEuPathDB" id="FungiDB:H310_03234"/>
<evidence type="ECO:0000259" key="1">
    <source>
        <dbReference type="SMART" id="SM00849"/>
    </source>
</evidence>
<dbReference type="eggNOG" id="ENOG502QWBK">
    <property type="taxonomic scope" value="Eukaryota"/>
</dbReference>
<evidence type="ECO:0000313" key="2">
    <source>
        <dbReference type="EMBL" id="ETW05471.1"/>
    </source>
</evidence>
<dbReference type="SMART" id="SM00849">
    <property type="entry name" value="Lactamase_B"/>
    <property type="match status" value="1"/>
</dbReference>
<protein>
    <recommendedName>
        <fullName evidence="1">Metallo-beta-lactamase domain-containing protein</fullName>
    </recommendedName>
</protein>
<gene>
    <name evidence="2" type="ORF">H310_03234</name>
</gene>
<dbReference type="RefSeq" id="XP_008865248.1">
    <property type="nucleotide sequence ID" value="XM_008867026.1"/>
</dbReference>
<dbReference type="Pfam" id="PF12706">
    <property type="entry name" value="Lactamase_B_2"/>
    <property type="match status" value="1"/>
</dbReference>
<dbReference type="CDD" id="cd16279">
    <property type="entry name" value="metallo-hydrolase-like_MBL-fold"/>
    <property type="match status" value="1"/>
</dbReference>
<name>A0A024UGE4_9STRA</name>
<reference evidence="2" key="1">
    <citation type="submission" date="2013-12" db="EMBL/GenBank/DDBJ databases">
        <title>The Genome Sequence of Aphanomyces invadans NJM9701.</title>
        <authorList>
            <consortium name="The Broad Institute Genomics Platform"/>
            <person name="Russ C."/>
            <person name="Tyler B."/>
            <person name="van West P."/>
            <person name="Dieguez-Uribeondo J."/>
            <person name="Young S.K."/>
            <person name="Zeng Q."/>
            <person name="Gargeya S."/>
            <person name="Fitzgerald M."/>
            <person name="Abouelleil A."/>
            <person name="Alvarado L."/>
            <person name="Chapman S.B."/>
            <person name="Gainer-Dewar J."/>
            <person name="Goldberg J."/>
            <person name="Griggs A."/>
            <person name="Gujja S."/>
            <person name="Hansen M."/>
            <person name="Howarth C."/>
            <person name="Imamovic A."/>
            <person name="Ireland A."/>
            <person name="Larimer J."/>
            <person name="McCowan C."/>
            <person name="Murphy C."/>
            <person name="Pearson M."/>
            <person name="Poon T.W."/>
            <person name="Priest M."/>
            <person name="Roberts A."/>
            <person name="Saif S."/>
            <person name="Shea T."/>
            <person name="Sykes S."/>
            <person name="Wortman J."/>
            <person name="Nusbaum C."/>
            <person name="Birren B."/>
        </authorList>
    </citation>
    <scope>NUCLEOTIDE SEQUENCE [LARGE SCALE GENOMIC DNA]</scope>
    <source>
        <strain evidence="2">NJM9701</strain>
    </source>
</reference>
<feature type="domain" description="Metallo-beta-lactamase" evidence="1">
    <location>
        <begin position="43"/>
        <end position="247"/>
    </location>
</feature>
<proteinExistence type="predicted"/>
<dbReference type="PANTHER" id="PTHR42663">
    <property type="entry name" value="HYDROLASE C777.06C-RELATED-RELATED"/>
    <property type="match status" value="1"/>
</dbReference>
<dbReference type="InterPro" id="IPR036866">
    <property type="entry name" value="RibonucZ/Hydroxyglut_hydro"/>
</dbReference>
<dbReference type="InterPro" id="IPR001279">
    <property type="entry name" value="Metallo-B-lactamas"/>
</dbReference>
<dbReference type="GeneID" id="20080284"/>
<dbReference type="AlphaFoldDB" id="A0A024UGE4"/>